<dbReference type="Proteomes" id="UP001422759">
    <property type="component" value="Unassembled WGS sequence"/>
</dbReference>
<comment type="caution">
    <text evidence="2">The sequence shown here is derived from an EMBL/GenBank/DDBJ whole genome shotgun (WGS) entry which is preliminary data.</text>
</comment>
<keyword evidence="3" id="KW-1185">Reference proteome</keyword>
<organism evidence="2 3">
    <name type="scientific">Kitasatospora kazusensis</name>
    <dbReference type="NCBI Taxonomy" id="407974"/>
    <lineage>
        <taxon>Bacteria</taxon>
        <taxon>Bacillati</taxon>
        <taxon>Actinomycetota</taxon>
        <taxon>Actinomycetes</taxon>
        <taxon>Kitasatosporales</taxon>
        <taxon>Streptomycetaceae</taxon>
        <taxon>Kitasatospora</taxon>
    </lineage>
</organism>
<protein>
    <submittedName>
        <fullName evidence="2">Uncharacterized protein</fullName>
    </submittedName>
</protein>
<evidence type="ECO:0000313" key="3">
    <source>
        <dbReference type="Proteomes" id="UP001422759"/>
    </source>
</evidence>
<name>A0ABP5KXP1_9ACTN</name>
<gene>
    <name evidence="2" type="ORF">GCM10009760_17710</name>
</gene>
<dbReference type="EMBL" id="BAAANT010000007">
    <property type="protein sequence ID" value="GAA2137342.1"/>
    <property type="molecule type" value="Genomic_DNA"/>
</dbReference>
<evidence type="ECO:0000313" key="2">
    <source>
        <dbReference type="EMBL" id="GAA2137342.1"/>
    </source>
</evidence>
<proteinExistence type="predicted"/>
<feature type="compositionally biased region" description="Gly residues" evidence="1">
    <location>
        <begin position="39"/>
        <end position="70"/>
    </location>
</feature>
<sequence length="70" mass="6434">MLLAVTSPGTVITAAAHTPEATRAPAMPHIGPRRARPGAAGGVGAARRAGGAGGGGGGGPKAEGGPGMDP</sequence>
<feature type="region of interest" description="Disordered" evidence="1">
    <location>
        <begin position="14"/>
        <end position="70"/>
    </location>
</feature>
<reference evidence="3" key="1">
    <citation type="journal article" date="2019" name="Int. J. Syst. Evol. Microbiol.">
        <title>The Global Catalogue of Microorganisms (GCM) 10K type strain sequencing project: providing services to taxonomists for standard genome sequencing and annotation.</title>
        <authorList>
            <consortium name="The Broad Institute Genomics Platform"/>
            <consortium name="The Broad Institute Genome Sequencing Center for Infectious Disease"/>
            <person name="Wu L."/>
            <person name="Ma J."/>
        </authorList>
    </citation>
    <scope>NUCLEOTIDE SEQUENCE [LARGE SCALE GENOMIC DNA]</scope>
    <source>
        <strain evidence="3">JCM 14560</strain>
    </source>
</reference>
<accession>A0ABP5KXP1</accession>
<evidence type="ECO:0000256" key="1">
    <source>
        <dbReference type="SAM" id="MobiDB-lite"/>
    </source>
</evidence>